<gene>
    <name evidence="1" type="ORF">GAB14E_0239</name>
</gene>
<proteinExistence type="predicted"/>
<evidence type="ECO:0000313" key="1">
    <source>
        <dbReference type="EMBL" id="KGJ96292.1"/>
    </source>
</evidence>
<evidence type="ECO:0008006" key="3">
    <source>
        <dbReference type="Google" id="ProtNLM"/>
    </source>
</evidence>
<dbReference type="SUPFAM" id="SSF56219">
    <property type="entry name" value="DNase I-like"/>
    <property type="match status" value="1"/>
</dbReference>
<sequence length="80" mass="8708">MFIGTMKQYPKILLGDFNAHCDSREGELVQSKSKLTLVKNAGIDCLFVKDLTGKAKETSVYPSDHPAIAASLLYESSSAQ</sequence>
<reference evidence="1 2" key="1">
    <citation type="submission" date="2014-08" db="EMBL/GenBank/DDBJ databases">
        <title>Genomic and Phenotypic Diversity of Colwellia psychrerythraea strains from Disparate Marine Basins.</title>
        <authorList>
            <person name="Techtmann S.M."/>
            <person name="Stelling S.C."/>
            <person name="Utturkar S.M."/>
            <person name="Alshibli N."/>
            <person name="Harris A."/>
            <person name="Brown S.D."/>
            <person name="Hazen T.C."/>
        </authorList>
    </citation>
    <scope>NUCLEOTIDE SEQUENCE [LARGE SCALE GENOMIC DNA]</scope>
    <source>
        <strain evidence="1 2">GAB14E</strain>
    </source>
</reference>
<dbReference type="PATRIC" id="fig|28229.3.peg.1177"/>
<dbReference type="AlphaFoldDB" id="A0A099L2B2"/>
<accession>A0A099L2B2</accession>
<comment type="caution">
    <text evidence="1">The sequence shown here is derived from an EMBL/GenBank/DDBJ whole genome shotgun (WGS) entry which is preliminary data.</text>
</comment>
<name>A0A099L2B2_COLPS</name>
<evidence type="ECO:0000313" key="2">
    <source>
        <dbReference type="Proteomes" id="UP000029868"/>
    </source>
</evidence>
<dbReference type="EMBL" id="JQEC01000011">
    <property type="protein sequence ID" value="KGJ96292.1"/>
    <property type="molecule type" value="Genomic_DNA"/>
</dbReference>
<organism evidence="1 2">
    <name type="scientific">Colwellia psychrerythraea</name>
    <name type="common">Vibrio psychroerythus</name>
    <dbReference type="NCBI Taxonomy" id="28229"/>
    <lineage>
        <taxon>Bacteria</taxon>
        <taxon>Pseudomonadati</taxon>
        <taxon>Pseudomonadota</taxon>
        <taxon>Gammaproteobacteria</taxon>
        <taxon>Alteromonadales</taxon>
        <taxon>Colwelliaceae</taxon>
        <taxon>Colwellia</taxon>
    </lineage>
</organism>
<dbReference type="InterPro" id="IPR036691">
    <property type="entry name" value="Endo/exonu/phosph_ase_sf"/>
</dbReference>
<dbReference type="Proteomes" id="UP000029868">
    <property type="component" value="Unassembled WGS sequence"/>
</dbReference>
<protein>
    <recommendedName>
        <fullName evidence="3">Endonuclease/exonuclease/phosphatase domain-containing protein</fullName>
    </recommendedName>
</protein>